<evidence type="ECO:0000256" key="5">
    <source>
        <dbReference type="SAM" id="SignalP"/>
    </source>
</evidence>
<feature type="chain" id="PRO_5021770620" description="Bacterial surface antigen (D15) domain-containing protein" evidence="5">
    <location>
        <begin position="22"/>
        <end position="567"/>
    </location>
</feature>
<evidence type="ECO:0000256" key="2">
    <source>
        <dbReference type="ARBA" id="ARBA00022452"/>
    </source>
</evidence>
<organism evidence="7 8">
    <name type="scientific">Eiseniibacteriota bacterium</name>
    <dbReference type="NCBI Taxonomy" id="2212470"/>
    <lineage>
        <taxon>Bacteria</taxon>
        <taxon>Candidatus Eiseniibacteriota</taxon>
    </lineage>
</organism>
<comment type="caution">
    <text evidence="7">The sequence shown here is derived from an EMBL/GenBank/DDBJ whole genome shotgun (WGS) entry which is preliminary data.</text>
</comment>
<feature type="signal peptide" evidence="5">
    <location>
        <begin position="1"/>
        <end position="21"/>
    </location>
</feature>
<name>A0A538TV78_UNCEI</name>
<gene>
    <name evidence="7" type="ORF">E6K78_04475</name>
</gene>
<dbReference type="Pfam" id="PF01103">
    <property type="entry name" value="Omp85"/>
    <property type="match status" value="1"/>
</dbReference>
<dbReference type="AlphaFoldDB" id="A0A538TV78"/>
<dbReference type="PANTHER" id="PTHR12815:SF18">
    <property type="entry name" value="SORTING AND ASSEMBLY MACHINERY COMPONENT 50 HOMOLOG"/>
    <property type="match status" value="1"/>
</dbReference>
<evidence type="ECO:0000313" key="7">
    <source>
        <dbReference type="EMBL" id="TMQ67534.1"/>
    </source>
</evidence>
<evidence type="ECO:0000259" key="6">
    <source>
        <dbReference type="Pfam" id="PF01103"/>
    </source>
</evidence>
<feature type="domain" description="Bacterial surface antigen (D15)" evidence="6">
    <location>
        <begin position="278"/>
        <end position="548"/>
    </location>
</feature>
<evidence type="ECO:0000313" key="8">
    <source>
        <dbReference type="Proteomes" id="UP000316609"/>
    </source>
</evidence>
<evidence type="ECO:0000256" key="3">
    <source>
        <dbReference type="ARBA" id="ARBA00022692"/>
    </source>
</evidence>
<dbReference type="Proteomes" id="UP000316609">
    <property type="component" value="Unassembled WGS sequence"/>
</dbReference>
<accession>A0A538TV78</accession>
<dbReference type="InterPro" id="IPR039910">
    <property type="entry name" value="D15-like"/>
</dbReference>
<dbReference type="GO" id="GO:0019867">
    <property type="term" value="C:outer membrane"/>
    <property type="evidence" value="ECO:0007669"/>
    <property type="project" value="InterPro"/>
</dbReference>
<dbReference type="EMBL" id="VBOY01000037">
    <property type="protein sequence ID" value="TMQ67534.1"/>
    <property type="molecule type" value="Genomic_DNA"/>
</dbReference>
<dbReference type="Gene3D" id="2.40.160.50">
    <property type="entry name" value="membrane protein fhac: a member of the omp85/tpsb transporter family"/>
    <property type="match status" value="1"/>
</dbReference>
<evidence type="ECO:0000256" key="4">
    <source>
        <dbReference type="ARBA" id="ARBA00023136"/>
    </source>
</evidence>
<comment type="subcellular location">
    <subcellularLocation>
        <location evidence="1">Membrane</location>
    </subcellularLocation>
</comment>
<sequence>MTRRSWILLTACLAWPGFADAARLDYVGHALGRPHVETLFAKPLRAASDSTALVEPLGRLVAELQNLGYLDARARAGWESTSREPALEVVVEEGQRMRWSSVVLEAPNPADSLAMTAALGLEPGAWASPAALREGIERCVSQVAARGYPYAQLTVTSFEWDGSGARLRMSGSRGPEVTVSRLRFEGLKATRASLAERSAGRLKGKPFDRAAAEAGRLRLERLGLFNQVSYEGLEGEADWSRGQLVYRVTEPRYNRLEGAIGREGQGRAVGLLRVELDNLAGTGRAAGLTWESRGGGVASFGARYAEPLLFGAPVKAEVALEQHVEDTLYTRTRGTGRVEFMLSGKDKLEANVEQERVVQEHDVVATAILTTTGLAFERDGRDAPVVPRRGTLMRLEASQTVKNETLRPEGQQRATAGSLAGRFEWHRPWGGAGAWRRAGLAAELSAAGRFSSQRVLPLFERYALGGATTLRGHDEQSLRVDRFALSRLEWRWFLGERPYVALFWDHALTGARVALDSGDRLVTRHADGVGFGLRLETAGGLVGLDYGLEPGRSPSEGKLHLRLISWF</sequence>
<keyword evidence="2" id="KW-1134">Transmembrane beta strand</keyword>
<dbReference type="PANTHER" id="PTHR12815">
    <property type="entry name" value="SORTING AND ASSEMBLY MACHINERY SAMM50 PROTEIN FAMILY MEMBER"/>
    <property type="match status" value="1"/>
</dbReference>
<protein>
    <recommendedName>
        <fullName evidence="6">Bacterial surface antigen (D15) domain-containing protein</fullName>
    </recommendedName>
</protein>
<keyword evidence="3" id="KW-0812">Transmembrane</keyword>
<evidence type="ECO:0000256" key="1">
    <source>
        <dbReference type="ARBA" id="ARBA00004370"/>
    </source>
</evidence>
<dbReference type="InterPro" id="IPR000184">
    <property type="entry name" value="Bac_surfAg_D15"/>
</dbReference>
<keyword evidence="5" id="KW-0732">Signal</keyword>
<keyword evidence="4" id="KW-0472">Membrane</keyword>
<dbReference type="Gene3D" id="3.10.20.310">
    <property type="entry name" value="membrane protein fhac"/>
    <property type="match status" value="1"/>
</dbReference>
<proteinExistence type="predicted"/>
<reference evidence="7 8" key="1">
    <citation type="journal article" date="2019" name="Nat. Microbiol.">
        <title>Mediterranean grassland soil C-N compound turnover is dependent on rainfall and depth, and is mediated by genomically divergent microorganisms.</title>
        <authorList>
            <person name="Diamond S."/>
            <person name="Andeer P.F."/>
            <person name="Li Z."/>
            <person name="Crits-Christoph A."/>
            <person name="Burstein D."/>
            <person name="Anantharaman K."/>
            <person name="Lane K.R."/>
            <person name="Thomas B.C."/>
            <person name="Pan C."/>
            <person name="Northen T.R."/>
            <person name="Banfield J.F."/>
        </authorList>
    </citation>
    <scope>NUCLEOTIDE SEQUENCE [LARGE SCALE GENOMIC DNA]</scope>
    <source>
        <strain evidence="7">WS_8</strain>
    </source>
</reference>